<comment type="caution">
    <text evidence="3">The sequence shown here is derived from an EMBL/GenBank/DDBJ whole genome shotgun (WGS) entry which is preliminary data.</text>
</comment>
<accession>A0A8J4WQU1</accession>
<sequence length="162" mass="18790">MSEWRGTTTSVLSNGLTTEQSHLSSFAGPEPMQKILRWDKATKTIYVERPYIVGTYNKHMGGGVDLLDSFAAKYKFPMKSHRWYIYIFWHTIILAVINDWLLYKRDCKALKMTKIEILNRRQFQAQLASSLILVNTQHITQEMATIITEPFGSSEEETLLIR</sequence>
<proteinExistence type="predicted"/>
<organism evidence="3 4">
    <name type="scientific">Clarias magur</name>
    <name type="common">Asian catfish</name>
    <name type="synonym">Macropteronotus magur</name>
    <dbReference type="NCBI Taxonomy" id="1594786"/>
    <lineage>
        <taxon>Eukaryota</taxon>
        <taxon>Metazoa</taxon>
        <taxon>Chordata</taxon>
        <taxon>Craniata</taxon>
        <taxon>Vertebrata</taxon>
        <taxon>Euteleostomi</taxon>
        <taxon>Actinopterygii</taxon>
        <taxon>Neopterygii</taxon>
        <taxon>Teleostei</taxon>
        <taxon>Ostariophysi</taxon>
        <taxon>Siluriformes</taxon>
        <taxon>Clariidae</taxon>
        <taxon>Clarias</taxon>
    </lineage>
</organism>
<protein>
    <submittedName>
        <fullName evidence="3">PiggyBac transposable element-derived protein 3-like</fullName>
    </submittedName>
</protein>
<feature type="transmembrane region" description="Helical" evidence="1">
    <location>
        <begin position="83"/>
        <end position="103"/>
    </location>
</feature>
<dbReference type="PANTHER" id="PTHR47272:SF1">
    <property type="entry name" value="PIGGYBAC TRANSPOSABLE ELEMENT-DERIVED PROTEIN 3-LIKE"/>
    <property type="match status" value="1"/>
</dbReference>
<keyword evidence="1" id="KW-0812">Transmembrane</keyword>
<dbReference type="Pfam" id="PF13843">
    <property type="entry name" value="DDE_Tnp_1_7"/>
    <property type="match status" value="1"/>
</dbReference>
<reference evidence="3" key="1">
    <citation type="submission" date="2020-07" db="EMBL/GenBank/DDBJ databases">
        <title>Clarias magur genome sequencing, assembly and annotation.</title>
        <authorList>
            <person name="Kushwaha B."/>
            <person name="Kumar R."/>
            <person name="Das P."/>
            <person name="Joshi C.G."/>
            <person name="Kumar D."/>
            <person name="Nagpure N.S."/>
            <person name="Pandey M."/>
            <person name="Agarwal S."/>
            <person name="Srivastava S."/>
            <person name="Singh M."/>
            <person name="Sahoo L."/>
            <person name="Jayasankar P."/>
            <person name="Meher P.K."/>
            <person name="Koringa P.G."/>
            <person name="Iquebal M.A."/>
            <person name="Das S.P."/>
            <person name="Bit A."/>
            <person name="Patnaik S."/>
            <person name="Patel N."/>
            <person name="Shah T.M."/>
            <person name="Hinsu A."/>
            <person name="Jena J.K."/>
        </authorList>
    </citation>
    <scope>NUCLEOTIDE SEQUENCE</scope>
    <source>
        <strain evidence="3">CIFAMagur01</strain>
        <tissue evidence="3">Testis</tissue>
    </source>
</reference>
<dbReference type="InterPro" id="IPR029526">
    <property type="entry name" value="PGBD"/>
</dbReference>
<keyword evidence="4" id="KW-1185">Reference proteome</keyword>
<feature type="non-terminal residue" evidence="3">
    <location>
        <position position="162"/>
    </location>
</feature>
<evidence type="ECO:0000313" key="3">
    <source>
        <dbReference type="EMBL" id="KAF5889019.1"/>
    </source>
</evidence>
<evidence type="ECO:0000259" key="2">
    <source>
        <dbReference type="Pfam" id="PF13843"/>
    </source>
</evidence>
<dbReference type="PANTHER" id="PTHR47272">
    <property type="entry name" value="DDE_TNP_1_7 DOMAIN-CONTAINING PROTEIN"/>
    <property type="match status" value="1"/>
</dbReference>
<dbReference type="EMBL" id="QNUK01000877">
    <property type="protein sequence ID" value="KAF5889019.1"/>
    <property type="molecule type" value="Genomic_DNA"/>
</dbReference>
<evidence type="ECO:0000256" key="1">
    <source>
        <dbReference type="SAM" id="Phobius"/>
    </source>
</evidence>
<feature type="domain" description="PiggyBac transposable element-derived protein" evidence="2">
    <location>
        <begin position="18"/>
        <end position="100"/>
    </location>
</feature>
<keyword evidence="1" id="KW-1133">Transmembrane helix</keyword>
<dbReference type="Proteomes" id="UP000727407">
    <property type="component" value="Unassembled WGS sequence"/>
</dbReference>
<dbReference type="OrthoDB" id="123207at2759"/>
<name>A0A8J4WQU1_CLAMG</name>
<dbReference type="AlphaFoldDB" id="A0A8J4WQU1"/>
<evidence type="ECO:0000313" key="4">
    <source>
        <dbReference type="Proteomes" id="UP000727407"/>
    </source>
</evidence>
<gene>
    <name evidence="3" type="ORF">DAT39_021284</name>
</gene>
<keyword evidence="1" id="KW-0472">Membrane</keyword>